<dbReference type="Pfam" id="PF00722">
    <property type="entry name" value="Glyco_hydro_16"/>
    <property type="match status" value="1"/>
</dbReference>
<organism evidence="3 4">
    <name type="scientific">Ascobolus immersus RN42</name>
    <dbReference type="NCBI Taxonomy" id="1160509"/>
    <lineage>
        <taxon>Eukaryota</taxon>
        <taxon>Fungi</taxon>
        <taxon>Dikarya</taxon>
        <taxon>Ascomycota</taxon>
        <taxon>Pezizomycotina</taxon>
        <taxon>Pezizomycetes</taxon>
        <taxon>Pezizales</taxon>
        <taxon>Ascobolaceae</taxon>
        <taxon>Ascobolus</taxon>
    </lineage>
</organism>
<keyword evidence="1" id="KW-0732">Signal</keyword>
<feature type="signal peptide" evidence="1">
    <location>
        <begin position="1"/>
        <end position="21"/>
    </location>
</feature>
<evidence type="ECO:0000256" key="1">
    <source>
        <dbReference type="SAM" id="SignalP"/>
    </source>
</evidence>
<dbReference type="CDD" id="cd00413">
    <property type="entry name" value="Glyco_hydrolase_16"/>
    <property type="match status" value="1"/>
</dbReference>
<dbReference type="OrthoDB" id="25131at2759"/>
<accession>A0A3N4HR76</accession>
<evidence type="ECO:0000313" key="4">
    <source>
        <dbReference type="Proteomes" id="UP000275078"/>
    </source>
</evidence>
<dbReference type="STRING" id="1160509.A0A3N4HR76"/>
<sequence length="372" mass="40602">MKFSIAAAVLTGLALVGNAVADCECGYSVNATDSEHYAVFTDLLESDFTSLSSITADTDWRPQEWKMDALKSRGQFGRSTEVENVISNPEKKKGSGIGKNGGEAGLELWARAPEAGDEHVRVGEVASSREDIIFASIRAGIKPTTVNGTCGAFFWYFNDTQEIDMELLSREFNQNKNLNLVLHSPLSLSNGGDASTTPTFQKVEIGFNPSDTFHEYRFDWTKEYVAFFIDGKRIAVFTQKEFIPSVPGKIILSHWSNGEPSWSAGPPAEDAKMVVSYVKAYFNSSDPDRQKKHQSRCKGADGPNTVCLIPDQLVPPRSDVATEQEGKPYFFSQDPLGDKVKGQLVYGNTAATKTGMSFLALAAGLGASMLLF</sequence>
<evidence type="ECO:0000259" key="2">
    <source>
        <dbReference type="PROSITE" id="PS51762"/>
    </source>
</evidence>
<dbReference type="Proteomes" id="UP000275078">
    <property type="component" value="Unassembled WGS sequence"/>
</dbReference>
<proteinExistence type="predicted"/>
<dbReference type="GO" id="GO:0005975">
    <property type="term" value="P:carbohydrate metabolic process"/>
    <property type="evidence" value="ECO:0007669"/>
    <property type="project" value="InterPro"/>
</dbReference>
<evidence type="ECO:0000313" key="3">
    <source>
        <dbReference type="EMBL" id="RPA76342.1"/>
    </source>
</evidence>
<dbReference type="PANTHER" id="PTHR38121:SF5">
    <property type="entry name" value="GH16 DOMAIN-CONTAINING PROTEIN"/>
    <property type="match status" value="1"/>
</dbReference>
<protein>
    <submittedName>
        <fullName evidence="3">Concanavalin A-like lectin/glucanase</fullName>
    </submittedName>
</protein>
<gene>
    <name evidence="3" type="ORF">BJ508DRAFT_319278</name>
</gene>
<keyword evidence="4" id="KW-1185">Reference proteome</keyword>
<dbReference type="GO" id="GO:0030246">
    <property type="term" value="F:carbohydrate binding"/>
    <property type="evidence" value="ECO:0007669"/>
    <property type="project" value="UniProtKB-KW"/>
</dbReference>
<feature type="domain" description="GH16" evidence="2">
    <location>
        <begin position="56"/>
        <end position="286"/>
    </location>
</feature>
<dbReference type="GO" id="GO:0004553">
    <property type="term" value="F:hydrolase activity, hydrolyzing O-glycosyl compounds"/>
    <property type="evidence" value="ECO:0007669"/>
    <property type="project" value="InterPro"/>
</dbReference>
<dbReference type="EMBL" id="ML119746">
    <property type="protein sequence ID" value="RPA76342.1"/>
    <property type="molecule type" value="Genomic_DNA"/>
</dbReference>
<reference evidence="3 4" key="1">
    <citation type="journal article" date="2018" name="Nat. Ecol. Evol.">
        <title>Pezizomycetes genomes reveal the molecular basis of ectomycorrhizal truffle lifestyle.</title>
        <authorList>
            <person name="Murat C."/>
            <person name="Payen T."/>
            <person name="Noel B."/>
            <person name="Kuo A."/>
            <person name="Morin E."/>
            <person name="Chen J."/>
            <person name="Kohler A."/>
            <person name="Krizsan K."/>
            <person name="Balestrini R."/>
            <person name="Da Silva C."/>
            <person name="Montanini B."/>
            <person name="Hainaut M."/>
            <person name="Levati E."/>
            <person name="Barry K.W."/>
            <person name="Belfiori B."/>
            <person name="Cichocki N."/>
            <person name="Clum A."/>
            <person name="Dockter R.B."/>
            <person name="Fauchery L."/>
            <person name="Guy J."/>
            <person name="Iotti M."/>
            <person name="Le Tacon F."/>
            <person name="Lindquist E.A."/>
            <person name="Lipzen A."/>
            <person name="Malagnac F."/>
            <person name="Mello A."/>
            <person name="Molinier V."/>
            <person name="Miyauchi S."/>
            <person name="Poulain J."/>
            <person name="Riccioni C."/>
            <person name="Rubini A."/>
            <person name="Sitrit Y."/>
            <person name="Splivallo R."/>
            <person name="Traeger S."/>
            <person name="Wang M."/>
            <person name="Zifcakova L."/>
            <person name="Wipf D."/>
            <person name="Zambonelli A."/>
            <person name="Paolocci F."/>
            <person name="Nowrousian M."/>
            <person name="Ottonello S."/>
            <person name="Baldrian P."/>
            <person name="Spatafora J.W."/>
            <person name="Henrissat B."/>
            <person name="Nagy L.G."/>
            <person name="Aury J.M."/>
            <person name="Wincker P."/>
            <person name="Grigoriev I.V."/>
            <person name="Bonfante P."/>
            <person name="Martin F.M."/>
        </authorList>
    </citation>
    <scope>NUCLEOTIDE SEQUENCE [LARGE SCALE GENOMIC DNA]</scope>
    <source>
        <strain evidence="3 4">RN42</strain>
    </source>
</reference>
<dbReference type="InterPro" id="IPR000757">
    <property type="entry name" value="Beta-glucanase-like"/>
</dbReference>
<dbReference type="InterPro" id="IPR013320">
    <property type="entry name" value="ConA-like_dom_sf"/>
</dbReference>
<name>A0A3N4HR76_ASCIM</name>
<dbReference type="PROSITE" id="PS51762">
    <property type="entry name" value="GH16_2"/>
    <property type="match status" value="1"/>
</dbReference>
<dbReference type="AlphaFoldDB" id="A0A3N4HR76"/>
<feature type="chain" id="PRO_5018307303" evidence="1">
    <location>
        <begin position="22"/>
        <end position="372"/>
    </location>
</feature>
<keyword evidence="3" id="KW-0430">Lectin</keyword>
<dbReference type="Gene3D" id="2.60.120.200">
    <property type="match status" value="1"/>
</dbReference>
<dbReference type="PANTHER" id="PTHR38121">
    <property type="entry name" value="GH16 DOMAIN-CONTAINING PROTEIN"/>
    <property type="match status" value="1"/>
</dbReference>
<dbReference type="SUPFAM" id="SSF49899">
    <property type="entry name" value="Concanavalin A-like lectins/glucanases"/>
    <property type="match status" value="1"/>
</dbReference>